<dbReference type="InterPro" id="IPR006019">
    <property type="entry name" value="PID_Shc-like"/>
</dbReference>
<evidence type="ECO:0000313" key="7">
    <source>
        <dbReference type="Proteomes" id="UP001195483"/>
    </source>
</evidence>
<dbReference type="InterPro" id="IPR035676">
    <property type="entry name" value="SHC_SH2"/>
</dbReference>
<sequence>MVQFMETFQHALDRMASVIDKLKKKPNKQSSQSEWSRTGSFLQKPDRGWIHPDEQLVPSSGICYGVRYIGCLEVTESMRNLDFDTRTLLAREAINKVAEEAGLKSVNRRRKVDKKICKMLGDIPSMQYAGANVNLTITTECITLVIMESGELIANHGMQGISFASGGDAETLDFVGYVAKDSIHNRACHVLECGGGLAEDVITTIGQAFELRFKEYLRKQPKPVTLPDRTELSIHEQDAWGNDEDYYNDKPGAQPPSPTPQIKKYHVPVEYGTPSNLPVSDGIYSTVKERQESHLYNSATDKPLIDFSDNAVYDNRAKSTPSHDFISLGGFSSQDGIYDNKDHTFSSPVNGTNGVYDNKDPSFASPMNGTLDPFDMEPFNTTIPESSRSKKETVKTTSKADLSPHPHPNNCDADSYTADATETEAASNISAPLVELSPYVNTEAGIDDEDPEIKAIMSGLNDDTDRKKPFGSTFSLGAAGGASNGFGILNGGQHVKVVTPVFEEWFHGPLSRKDAEKLLLNDGDFLVRQSSGDPNQYVLSGRQNGSIKHLLLVDPEGVVRTKDHTFESIPHLIHFHISNNLPIVSQESELRLVRPVSNKLTSC</sequence>
<keyword evidence="1 2" id="KW-0727">SH2 domain</keyword>
<evidence type="ECO:0000259" key="4">
    <source>
        <dbReference type="PROSITE" id="PS01179"/>
    </source>
</evidence>
<accession>A0AAE0W5X8</accession>
<dbReference type="PROSITE" id="PS50001">
    <property type="entry name" value="SH2"/>
    <property type="match status" value="1"/>
</dbReference>
<feature type="domain" description="PID" evidence="4">
    <location>
        <begin position="61"/>
        <end position="221"/>
    </location>
</feature>
<dbReference type="InterPro" id="IPR006020">
    <property type="entry name" value="PTB/PI_dom"/>
</dbReference>
<organism evidence="6 7">
    <name type="scientific">Potamilus streckersoni</name>
    <dbReference type="NCBI Taxonomy" id="2493646"/>
    <lineage>
        <taxon>Eukaryota</taxon>
        <taxon>Metazoa</taxon>
        <taxon>Spiralia</taxon>
        <taxon>Lophotrochozoa</taxon>
        <taxon>Mollusca</taxon>
        <taxon>Bivalvia</taxon>
        <taxon>Autobranchia</taxon>
        <taxon>Heteroconchia</taxon>
        <taxon>Palaeoheterodonta</taxon>
        <taxon>Unionida</taxon>
        <taxon>Unionoidea</taxon>
        <taxon>Unionidae</taxon>
        <taxon>Ambleminae</taxon>
        <taxon>Lampsilini</taxon>
        <taxon>Potamilus</taxon>
    </lineage>
</organism>
<dbReference type="SMART" id="SM00462">
    <property type="entry name" value="PTB"/>
    <property type="match status" value="1"/>
</dbReference>
<dbReference type="GO" id="GO:0030971">
    <property type="term" value="F:receptor tyrosine kinase binding"/>
    <property type="evidence" value="ECO:0007669"/>
    <property type="project" value="TreeGrafter"/>
</dbReference>
<dbReference type="Gene3D" id="3.30.505.10">
    <property type="entry name" value="SH2 domain"/>
    <property type="match status" value="1"/>
</dbReference>
<keyword evidence="7" id="KW-1185">Reference proteome</keyword>
<dbReference type="AlphaFoldDB" id="A0AAE0W5X8"/>
<evidence type="ECO:0000256" key="3">
    <source>
        <dbReference type="SAM" id="MobiDB-lite"/>
    </source>
</evidence>
<dbReference type="SUPFAM" id="SSF55550">
    <property type="entry name" value="SH2 domain"/>
    <property type="match status" value="1"/>
</dbReference>
<dbReference type="Proteomes" id="UP001195483">
    <property type="component" value="Unassembled WGS sequence"/>
</dbReference>
<protein>
    <recommendedName>
        <fullName evidence="8">SHC-transforming protein 1</fullName>
    </recommendedName>
</protein>
<name>A0AAE0W5X8_9BIVA</name>
<dbReference type="GO" id="GO:0007169">
    <property type="term" value="P:cell surface receptor protein tyrosine kinase signaling pathway"/>
    <property type="evidence" value="ECO:0007669"/>
    <property type="project" value="TreeGrafter"/>
</dbReference>
<evidence type="ECO:0000256" key="1">
    <source>
        <dbReference type="ARBA" id="ARBA00022999"/>
    </source>
</evidence>
<evidence type="ECO:0000256" key="2">
    <source>
        <dbReference type="PROSITE-ProRule" id="PRU00191"/>
    </source>
</evidence>
<dbReference type="CDD" id="cd01209">
    <property type="entry name" value="PTB_Shc"/>
    <property type="match status" value="1"/>
</dbReference>
<dbReference type="Pfam" id="PF00640">
    <property type="entry name" value="PID"/>
    <property type="match status" value="1"/>
</dbReference>
<dbReference type="InterPro" id="IPR000980">
    <property type="entry name" value="SH2"/>
</dbReference>
<evidence type="ECO:0008006" key="8">
    <source>
        <dbReference type="Google" id="ProtNLM"/>
    </source>
</evidence>
<evidence type="ECO:0000259" key="5">
    <source>
        <dbReference type="PROSITE" id="PS50001"/>
    </source>
</evidence>
<dbReference type="PANTHER" id="PTHR10337:SF11">
    <property type="entry name" value="DSHC PROTEIN"/>
    <property type="match status" value="1"/>
</dbReference>
<dbReference type="PROSITE" id="PS01179">
    <property type="entry name" value="PID"/>
    <property type="match status" value="1"/>
</dbReference>
<gene>
    <name evidence="6" type="ORF">CHS0354_033590</name>
</gene>
<feature type="domain" description="SH2" evidence="5">
    <location>
        <begin position="505"/>
        <end position="596"/>
    </location>
</feature>
<reference evidence="6" key="2">
    <citation type="journal article" date="2021" name="Genome Biol. Evol.">
        <title>Developing a high-quality reference genome for a parasitic bivalve with doubly uniparental inheritance (Bivalvia: Unionida).</title>
        <authorList>
            <person name="Smith C.H."/>
        </authorList>
    </citation>
    <scope>NUCLEOTIDE SEQUENCE</scope>
    <source>
        <strain evidence="6">CHS0354</strain>
        <tissue evidence="6">Mantle</tissue>
    </source>
</reference>
<dbReference type="SUPFAM" id="SSF50729">
    <property type="entry name" value="PH domain-like"/>
    <property type="match status" value="1"/>
</dbReference>
<dbReference type="Pfam" id="PF00017">
    <property type="entry name" value="SH2"/>
    <property type="match status" value="1"/>
</dbReference>
<proteinExistence type="predicted"/>
<reference evidence="6" key="3">
    <citation type="submission" date="2023-05" db="EMBL/GenBank/DDBJ databases">
        <authorList>
            <person name="Smith C.H."/>
        </authorList>
    </citation>
    <scope>NUCLEOTIDE SEQUENCE</scope>
    <source>
        <strain evidence="6">CHS0354</strain>
        <tissue evidence="6">Mantle</tissue>
    </source>
</reference>
<feature type="region of interest" description="Disordered" evidence="3">
    <location>
        <begin position="241"/>
        <end position="260"/>
    </location>
</feature>
<dbReference type="Gene3D" id="2.30.29.30">
    <property type="entry name" value="Pleckstrin-homology domain (PH domain)/Phosphotyrosine-binding domain (PTB)"/>
    <property type="match status" value="1"/>
</dbReference>
<reference evidence="6" key="1">
    <citation type="journal article" date="2021" name="Genome Biol. Evol.">
        <title>A High-Quality Reference Genome for a Parasitic Bivalve with Doubly Uniparental Inheritance (Bivalvia: Unionida).</title>
        <authorList>
            <person name="Smith C.H."/>
        </authorList>
    </citation>
    <scope>NUCLEOTIDE SEQUENCE</scope>
    <source>
        <strain evidence="6">CHS0354</strain>
    </source>
</reference>
<dbReference type="FunFam" id="2.30.29.30:FF:000377">
    <property type="entry name" value="Shc transforming protein"/>
    <property type="match status" value="1"/>
</dbReference>
<dbReference type="SMART" id="SM00252">
    <property type="entry name" value="SH2"/>
    <property type="match status" value="1"/>
</dbReference>
<feature type="region of interest" description="Disordered" evidence="3">
    <location>
        <begin position="380"/>
        <end position="415"/>
    </location>
</feature>
<comment type="caution">
    <text evidence="6">The sequence shown here is derived from an EMBL/GenBank/DDBJ whole genome shotgun (WGS) entry which is preliminary data.</text>
</comment>
<dbReference type="EMBL" id="JAEAOA010001967">
    <property type="protein sequence ID" value="KAK3601455.1"/>
    <property type="molecule type" value="Genomic_DNA"/>
</dbReference>
<dbReference type="PANTHER" id="PTHR10337">
    <property type="entry name" value="SHC TRANSFORMING PROTEIN"/>
    <property type="match status" value="1"/>
</dbReference>
<dbReference type="InterPro" id="IPR051235">
    <property type="entry name" value="CEP152/SHC-Transforming"/>
</dbReference>
<evidence type="ECO:0000313" key="6">
    <source>
        <dbReference type="EMBL" id="KAK3601455.1"/>
    </source>
</evidence>
<dbReference type="GO" id="GO:0005886">
    <property type="term" value="C:plasma membrane"/>
    <property type="evidence" value="ECO:0007669"/>
    <property type="project" value="TreeGrafter"/>
</dbReference>
<dbReference type="InterPro" id="IPR036860">
    <property type="entry name" value="SH2_dom_sf"/>
</dbReference>
<dbReference type="CDD" id="cd09925">
    <property type="entry name" value="SH2_SHC"/>
    <property type="match status" value="1"/>
</dbReference>
<dbReference type="GO" id="GO:0035556">
    <property type="term" value="P:intracellular signal transduction"/>
    <property type="evidence" value="ECO:0007669"/>
    <property type="project" value="InterPro"/>
</dbReference>
<dbReference type="PRINTS" id="PR00629">
    <property type="entry name" value="SHCPIDOMAIN"/>
</dbReference>
<dbReference type="PRINTS" id="PR00401">
    <property type="entry name" value="SH2DOMAIN"/>
</dbReference>
<dbReference type="InterPro" id="IPR011993">
    <property type="entry name" value="PH-like_dom_sf"/>
</dbReference>